<evidence type="ECO:0000313" key="2">
    <source>
        <dbReference type="Proteomes" id="UP001164250"/>
    </source>
</evidence>
<organism evidence="1 2">
    <name type="scientific">Pistacia atlantica</name>
    <dbReference type="NCBI Taxonomy" id="434234"/>
    <lineage>
        <taxon>Eukaryota</taxon>
        <taxon>Viridiplantae</taxon>
        <taxon>Streptophyta</taxon>
        <taxon>Embryophyta</taxon>
        <taxon>Tracheophyta</taxon>
        <taxon>Spermatophyta</taxon>
        <taxon>Magnoliopsida</taxon>
        <taxon>eudicotyledons</taxon>
        <taxon>Gunneridae</taxon>
        <taxon>Pentapetalae</taxon>
        <taxon>rosids</taxon>
        <taxon>malvids</taxon>
        <taxon>Sapindales</taxon>
        <taxon>Anacardiaceae</taxon>
        <taxon>Pistacia</taxon>
    </lineage>
</organism>
<dbReference type="EMBL" id="CM047897">
    <property type="protein sequence ID" value="KAJ0110470.1"/>
    <property type="molecule type" value="Genomic_DNA"/>
</dbReference>
<evidence type="ECO:0000313" key="1">
    <source>
        <dbReference type="EMBL" id="KAJ0110470.1"/>
    </source>
</evidence>
<reference evidence="2" key="1">
    <citation type="journal article" date="2023" name="G3 (Bethesda)">
        <title>Genome assembly and association tests identify interacting loci associated with vigor, precocity, and sex in interspecific pistachio rootstocks.</title>
        <authorList>
            <person name="Palmer W."/>
            <person name="Jacygrad E."/>
            <person name="Sagayaradj S."/>
            <person name="Cavanaugh K."/>
            <person name="Han R."/>
            <person name="Bertier L."/>
            <person name="Beede B."/>
            <person name="Kafkas S."/>
            <person name="Golino D."/>
            <person name="Preece J."/>
            <person name="Michelmore R."/>
        </authorList>
    </citation>
    <scope>NUCLEOTIDE SEQUENCE [LARGE SCALE GENOMIC DNA]</scope>
</reference>
<keyword evidence="2" id="KW-1185">Reference proteome</keyword>
<dbReference type="Proteomes" id="UP001164250">
    <property type="component" value="Chromosome 1"/>
</dbReference>
<name>A0ACC1C3V5_9ROSI</name>
<gene>
    <name evidence="1" type="ORF">Patl1_02016</name>
</gene>
<comment type="caution">
    <text evidence="1">The sequence shown here is derived from an EMBL/GenBank/DDBJ whole genome shotgun (WGS) entry which is preliminary data.</text>
</comment>
<sequence>MFVVKIQKELEVSKFGQGIMYFSSMERLICGPDPKGLLLTTVSITLSSWIFAMYTGDDLPSHSYLIVTISELFPRNDQASIEEVGTSDGARSKRVTVNGVELRLKYCRICKIFRPPRSCHCAVCDNCVEKFDHHCPWIGQCIAQRNYRFYLTFVISTLVFFIYIFAFSIWGIHRRKVKNSTGLFGMLKGCPESLATAYENFRQRYVDSQNPYDKGILSNVKEVLFAPVPPSRVDFRAEVMPTPTGRS</sequence>
<proteinExistence type="predicted"/>
<protein>
    <submittedName>
        <fullName evidence="1">Uncharacterized protein</fullName>
    </submittedName>
</protein>
<accession>A0ACC1C3V5</accession>